<evidence type="ECO:0000313" key="2">
    <source>
        <dbReference type="EMBL" id="WVZ15843.1"/>
    </source>
</evidence>
<proteinExistence type="predicted"/>
<organism evidence="2 3">
    <name type="scientific">Vigna mungo</name>
    <name type="common">Black gram</name>
    <name type="synonym">Phaseolus mungo</name>
    <dbReference type="NCBI Taxonomy" id="3915"/>
    <lineage>
        <taxon>Eukaryota</taxon>
        <taxon>Viridiplantae</taxon>
        <taxon>Streptophyta</taxon>
        <taxon>Embryophyta</taxon>
        <taxon>Tracheophyta</taxon>
        <taxon>Spermatophyta</taxon>
        <taxon>Magnoliopsida</taxon>
        <taxon>eudicotyledons</taxon>
        <taxon>Gunneridae</taxon>
        <taxon>Pentapetalae</taxon>
        <taxon>rosids</taxon>
        <taxon>fabids</taxon>
        <taxon>Fabales</taxon>
        <taxon>Fabaceae</taxon>
        <taxon>Papilionoideae</taxon>
        <taxon>50 kb inversion clade</taxon>
        <taxon>NPAAA clade</taxon>
        <taxon>indigoferoid/millettioid clade</taxon>
        <taxon>Phaseoleae</taxon>
        <taxon>Vigna</taxon>
    </lineage>
</organism>
<feature type="region of interest" description="Disordered" evidence="1">
    <location>
        <begin position="32"/>
        <end position="58"/>
    </location>
</feature>
<dbReference type="AlphaFoldDB" id="A0AAQ3S496"/>
<gene>
    <name evidence="2" type="ORF">V8G54_013409</name>
</gene>
<reference evidence="2 3" key="1">
    <citation type="journal article" date="2023" name="Life. Sci Alliance">
        <title>Evolutionary insights into 3D genome organization and epigenetic landscape of Vigna mungo.</title>
        <authorList>
            <person name="Junaid A."/>
            <person name="Singh B."/>
            <person name="Bhatia S."/>
        </authorList>
    </citation>
    <scope>NUCLEOTIDE SEQUENCE [LARGE SCALE GENOMIC DNA]</scope>
    <source>
        <strain evidence="2">Urdbean</strain>
    </source>
</reference>
<feature type="compositionally biased region" description="Polar residues" evidence="1">
    <location>
        <begin position="39"/>
        <end position="53"/>
    </location>
</feature>
<sequence length="151" mass="18090">MMIYTKDQHKLEVKFNYFDNLLSHIKGQHKLMRQDSSFEGRTPPNTLEQSKPYQTQTKTTPQHTIQIQIFNTKKYQRSIQEQGAKDNNLGKRVQCCRGRACWCSREKHRHQRKAVQTPWHFGHSPPPARERDQYLKSVFCLCLFLRFTLFY</sequence>
<name>A0AAQ3S496_VIGMU</name>
<dbReference type="Proteomes" id="UP001374535">
    <property type="component" value="Chromosome 4"/>
</dbReference>
<dbReference type="EMBL" id="CP144697">
    <property type="protein sequence ID" value="WVZ15843.1"/>
    <property type="molecule type" value="Genomic_DNA"/>
</dbReference>
<evidence type="ECO:0000313" key="3">
    <source>
        <dbReference type="Proteomes" id="UP001374535"/>
    </source>
</evidence>
<evidence type="ECO:0000256" key="1">
    <source>
        <dbReference type="SAM" id="MobiDB-lite"/>
    </source>
</evidence>
<protein>
    <submittedName>
        <fullName evidence="2">Uncharacterized protein</fullName>
    </submittedName>
</protein>
<keyword evidence="3" id="KW-1185">Reference proteome</keyword>
<accession>A0AAQ3S496</accession>